<evidence type="ECO:0000313" key="2">
    <source>
        <dbReference type="EMBL" id="QBE48538.1"/>
    </source>
</evidence>
<gene>
    <name evidence="2" type="ORF">EVS81_06575</name>
</gene>
<protein>
    <recommendedName>
        <fullName evidence="4">Integral membrane protein</fullName>
    </recommendedName>
</protein>
<evidence type="ECO:0008006" key="4">
    <source>
        <dbReference type="Google" id="ProtNLM"/>
    </source>
</evidence>
<feature type="transmembrane region" description="Helical" evidence="1">
    <location>
        <begin position="96"/>
        <end position="117"/>
    </location>
</feature>
<feature type="transmembrane region" description="Helical" evidence="1">
    <location>
        <begin position="37"/>
        <end position="57"/>
    </location>
</feature>
<keyword evidence="1" id="KW-1133">Transmembrane helix</keyword>
<dbReference type="RefSeq" id="WP_130109674.1">
    <property type="nucleotide sequence ID" value="NZ_CP035806.1"/>
</dbReference>
<dbReference type="AlphaFoldDB" id="A0A4P6KF21"/>
<sequence>MILGYAIALISIAVVAAVVCLVAALRKRSPDDITMGATLLVALLLIAQVVISIAAPFAGNRAAGDPLEFWMYLIVALLLPLAAGFWALIDRTRWANMVLAVVHFSVAVMTYRMLVIWG</sequence>
<dbReference type="OrthoDB" id="5197832at2"/>
<organism evidence="2 3">
    <name type="scientific">Leucobacter triazinivorans</name>
    <dbReference type="NCBI Taxonomy" id="1784719"/>
    <lineage>
        <taxon>Bacteria</taxon>
        <taxon>Bacillati</taxon>
        <taxon>Actinomycetota</taxon>
        <taxon>Actinomycetes</taxon>
        <taxon>Micrococcales</taxon>
        <taxon>Microbacteriaceae</taxon>
        <taxon>Leucobacter</taxon>
    </lineage>
</organism>
<dbReference type="EMBL" id="CP035806">
    <property type="protein sequence ID" value="QBE48538.1"/>
    <property type="molecule type" value="Genomic_DNA"/>
</dbReference>
<dbReference type="KEGG" id="ltr:EVS81_06575"/>
<reference evidence="2 3" key="1">
    <citation type="submission" date="2019-02" db="EMBL/GenBank/DDBJ databases">
        <authorList>
            <person name="Sun L."/>
            <person name="Pan D."/>
            <person name="Wu X."/>
        </authorList>
    </citation>
    <scope>NUCLEOTIDE SEQUENCE [LARGE SCALE GENOMIC DNA]</scope>
    <source>
        <strain evidence="2 3">JW-1</strain>
    </source>
</reference>
<keyword evidence="1" id="KW-0812">Transmembrane</keyword>
<accession>A0A4P6KF21</accession>
<dbReference type="Proteomes" id="UP000289260">
    <property type="component" value="Chromosome"/>
</dbReference>
<evidence type="ECO:0000313" key="3">
    <source>
        <dbReference type="Proteomes" id="UP000289260"/>
    </source>
</evidence>
<feature type="transmembrane region" description="Helical" evidence="1">
    <location>
        <begin position="69"/>
        <end position="89"/>
    </location>
</feature>
<name>A0A4P6KF21_9MICO</name>
<proteinExistence type="predicted"/>
<feature type="transmembrane region" description="Helical" evidence="1">
    <location>
        <begin position="6"/>
        <end position="25"/>
    </location>
</feature>
<keyword evidence="3" id="KW-1185">Reference proteome</keyword>
<keyword evidence="1" id="KW-0472">Membrane</keyword>
<evidence type="ECO:0000256" key="1">
    <source>
        <dbReference type="SAM" id="Phobius"/>
    </source>
</evidence>